<sequence length="219" mass="25004">MYNQYRQMQRNIDLAVMREREQGDFRQAVLGRLTGLHRSIQLPEGDSALHLTCFAIRYVRVVPRWLHQLQQLLEAAGIDFQPLQEMIDKGLAAMSGAAGTRPDLGALAQEAYFSHRAMEEVNDRLHPLCGSPLLPMDPLLSNLIMRELLDEQRCEETDNHCWHLGRVFADLEFSSDRVVALFLCQQKFNESPGDWPDLAEGLQFRLLTPDFSLSSDSVH</sequence>
<dbReference type="Proteomes" id="UP000199305">
    <property type="component" value="Unassembled WGS sequence"/>
</dbReference>
<reference evidence="2" key="1">
    <citation type="submission" date="2016-10" db="EMBL/GenBank/DDBJ databases">
        <authorList>
            <person name="Varghese N."/>
            <person name="Submissions S."/>
        </authorList>
    </citation>
    <scope>NUCLEOTIDE SEQUENCE [LARGE SCALE GENOMIC DNA]</scope>
    <source>
        <strain evidence="2">CGMCC 1.10658</strain>
    </source>
</reference>
<dbReference type="STRING" id="658219.SAMN05216212_2396"/>
<dbReference type="OrthoDB" id="5731249at2"/>
<evidence type="ECO:0000313" key="2">
    <source>
        <dbReference type="Proteomes" id="UP000199305"/>
    </source>
</evidence>
<dbReference type="EMBL" id="FNFH01000004">
    <property type="protein sequence ID" value="SDK43935.1"/>
    <property type="molecule type" value="Genomic_DNA"/>
</dbReference>
<dbReference type="AlphaFoldDB" id="A0A1G9BYA7"/>
<dbReference type="RefSeq" id="WP_091514134.1">
    <property type="nucleotide sequence ID" value="NZ_FNFH01000004.1"/>
</dbReference>
<accession>A0A1G9BYA7</accession>
<name>A0A1G9BYA7_9GAMM</name>
<evidence type="ECO:0000313" key="1">
    <source>
        <dbReference type="EMBL" id="SDK43935.1"/>
    </source>
</evidence>
<proteinExistence type="predicted"/>
<gene>
    <name evidence="1" type="ORF">SAMN05216212_2396</name>
</gene>
<organism evidence="1 2">
    <name type="scientific">Microbulbifer yueqingensis</name>
    <dbReference type="NCBI Taxonomy" id="658219"/>
    <lineage>
        <taxon>Bacteria</taxon>
        <taxon>Pseudomonadati</taxon>
        <taxon>Pseudomonadota</taxon>
        <taxon>Gammaproteobacteria</taxon>
        <taxon>Cellvibrionales</taxon>
        <taxon>Microbulbiferaceae</taxon>
        <taxon>Microbulbifer</taxon>
    </lineage>
</organism>
<protein>
    <submittedName>
        <fullName evidence="1">Uncharacterized protein</fullName>
    </submittedName>
</protein>
<keyword evidence="2" id="KW-1185">Reference proteome</keyword>